<keyword evidence="4" id="KW-0411">Iron-sulfur</keyword>
<evidence type="ECO:0000256" key="3">
    <source>
        <dbReference type="ARBA" id="ARBA00023004"/>
    </source>
</evidence>
<evidence type="ECO:0000256" key="1">
    <source>
        <dbReference type="ARBA" id="ARBA00022691"/>
    </source>
</evidence>
<gene>
    <name evidence="6" type="ORF">E1298_09220</name>
</gene>
<dbReference type="GO" id="GO:0003824">
    <property type="term" value="F:catalytic activity"/>
    <property type="evidence" value="ECO:0007669"/>
    <property type="project" value="InterPro"/>
</dbReference>
<dbReference type="RefSeq" id="WP_131891124.1">
    <property type="nucleotide sequence ID" value="NZ_SMKU01000030.1"/>
</dbReference>
<sequence length="278" mass="29408">MAPSPRMLWFELSTRCQLACGHCYNSSGIDGTHGTMTGDDWRAVIGQAAALDVGMIQFIGGEPTLHPDLPALIGAARQADVEVEVYSNLVHVSDATWAALAVPGVRLATSFYSDDRDEHQQITGRDTHRQTCSHIARALEMGIPVRAGLVEVLDGQRTAQAHAMLTRMGVTHIRTDRLRPFGRAATGDSPDPAGLCGRCGYNAAAILPDGAVAACPMSRWHTVGNVRTTGLADLLTLPLTPPAMPVLGADCEPQTCMPNGDASCEPQCTPGCDPGAEE</sequence>
<dbReference type="InterPro" id="IPR013785">
    <property type="entry name" value="Aldolase_TIM"/>
</dbReference>
<name>A0A4R5C1M7_9ACTN</name>
<feature type="domain" description="Radical SAM core" evidence="5">
    <location>
        <begin position="2"/>
        <end position="218"/>
    </location>
</feature>
<accession>A0A4R5C1M7</accession>
<dbReference type="Pfam" id="PF04055">
    <property type="entry name" value="Radical_SAM"/>
    <property type="match status" value="1"/>
</dbReference>
<dbReference type="InterPro" id="IPR058240">
    <property type="entry name" value="rSAM_sf"/>
</dbReference>
<dbReference type="SUPFAM" id="SSF102114">
    <property type="entry name" value="Radical SAM enzymes"/>
    <property type="match status" value="1"/>
</dbReference>
<dbReference type="GO" id="GO:0046872">
    <property type="term" value="F:metal ion binding"/>
    <property type="evidence" value="ECO:0007669"/>
    <property type="project" value="UniProtKB-KW"/>
</dbReference>
<dbReference type="SFLD" id="SFLDG01067">
    <property type="entry name" value="SPASM/twitch_domain_containing"/>
    <property type="match status" value="1"/>
</dbReference>
<dbReference type="PANTHER" id="PTHR11228">
    <property type="entry name" value="RADICAL SAM DOMAIN PROTEIN"/>
    <property type="match status" value="1"/>
</dbReference>
<evidence type="ECO:0000259" key="5">
    <source>
        <dbReference type="PROSITE" id="PS51918"/>
    </source>
</evidence>
<dbReference type="GO" id="GO:0051536">
    <property type="term" value="F:iron-sulfur cluster binding"/>
    <property type="evidence" value="ECO:0007669"/>
    <property type="project" value="UniProtKB-KW"/>
</dbReference>
<dbReference type="EMBL" id="SMKU01000030">
    <property type="protein sequence ID" value="TDD93498.1"/>
    <property type="molecule type" value="Genomic_DNA"/>
</dbReference>
<dbReference type="Proteomes" id="UP000294513">
    <property type="component" value="Unassembled WGS sequence"/>
</dbReference>
<dbReference type="AlphaFoldDB" id="A0A4R5C1M7"/>
<dbReference type="PROSITE" id="PS51918">
    <property type="entry name" value="RADICAL_SAM"/>
    <property type="match status" value="1"/>
</dbReference>
<keyword evidence="1" id="KW-0949">S-adenosyl-L-methionine</keyword>
<proteinExistence type="predicted"/>
<evidence type="ECO:0000313" key="7">
    <source>
        <dbReference type="Proteomes" id="UP000294513"/>
    </source>
</evidence>
<keyword evidence="2" id="KW-0479">Metal-binding</keyword>
<dbReference type="SFLD" id="SFLDS00029">
    <property type="entry name" value="Radical_SAM"/>
    <property type="match status" value="1"/>
</dbReference>
<protein>
    <submittedName>
        <fullName evidence="6">Radical SAM protein</fullName>
    </submittedName>
</protein>
<evidence type="ECO:0000256" key="4">
    <source>
        <dbReference type="ARBA" id="ARBA00023014"/>
    </source>
</evidence>
<reference evidence="6 7" key="1">
    <citation type="submission" date="2019-03" db="EMBL/GenBank/DDBJ databases">
        <title>Draft genome sequences of novel Actinobacteria.</title>
        <authorList>
            <person name="Sahin N."/>
            <person name="Ay H."/>
            <person name="Saygin H."/>
        </authorList>
    </citation>
    <scope>NUCLEOTIDE SEQUENCE [LARGE SCALE GENOMIC DNA]</scope>
    <source>
        <strain evidence="6 7">H3C3</strain>
    </source>
</reference>
<organism evidence="6 7">
    <name type="scientific">Actinomadura rubrisoli</name>
    <dbReference type="NCBI Taxonomy" id="2530368"/>
    <lineage>
        <taxon>Bacteria</taxon>
        <taxon>Bacillati</taxon>
        <taxon>Actinomycetota</taxon>
        <taxon>Actinomycetes</taxon>
        <taxon>Streptosporangiales</taxon>
        <taxon>Thermomonosporaceae</taxon>
        <taxon>Actinomadura</taxon>
    </lineage>
</organism>
<evidence type="ECO:0000256" key="2">
    <source>
        <dbReference type="ARBA" id="ARBA00022723"/>
    </source>
</evidence>
<dbReference type="Gene3D" id="3.20.20.70">
    <property type="entry name" value="Aldolase class I"/>
    <property type="match status" value="1"/>
</dbReference>
<dbReference type="OrthoDB" id="9782387at2"/>
<dbReference type="CDD" id="cd01335">
    <property type="entry name" value="Radical_SAM"/>
    <property type="match status" value="1"/>
</dbReference>
<keyword evidence="3" id="KW-0408">Iron</keyword>
<dbReference type="PANTHER" id="PTHR11228:SF7">
    <property type="entry name" value="PQQA PEPTIDE CYCLASE"/>
    <property type="match status" value="1"/>
</dbReference>
<comment type="caution">
    <text evidence="6">The sequence shown here is derived from an EMBL/GenBank/DDBJ whole genome shotgun (WGS) entry which is preliminary data.</text>
</comment>
<dbReference type="InterPro" id="IPR007197">
    <property type="entry name" value="rSAM"/>
</dbReference>
<evidence type="ECO:0000313" key="6">
    <source>
        <dbReference type="EMBL" id="TDD93498.1"/>
    </source>
</evidence>
<dbReference type="Pfam" id="PF13186">
    <property type="entry name" value="SPASM"/>
    <property type="match status" value="1"/>
</dbReference>
<dbReference type="InterPro" id="IPR023885">
    <property type="entry name" value="4Fe4S-binding_SPASM_dom"/>
</dbReference>
<dbReference type="InterPro" id="IPR050377">
    <property type="entry name" value="Radical_SAM_PqqE_MftC-like"/>
</dbReference>
<keyword evidence="7" id="KW-1185">Reference proteome</keyword>